<gene>
    <name evidence="1" type="ORF">RDB_LOCUS172405</name>
</gene>
<sequence>MKDNLSSVANITHVLLNARKRRNIKQVSHNTYKHPRLGFMFRLDPKGEEGLRLLYGACIYYWGHFLVSTPTAFQDLT</sequence>
<reference evidence="1" key="1">
    <citation type="submission" date="2021-01" db="EMBL/GenBank/DDBJ databases">
        <authorList>
            <person name="Kaushik A."/>
        </authorList>
    </citation>
    <scope>NUCLEOTIDE SEQUENCE</scope>
    <source>
        <strain evidence="1">AG1-1C</strain>
    </source>
</reference>
<protein>
    <submittedName>
        <fullName evidence="1">Uncharacterized protein</fullName>
    </submittedName>
</protein>
<organism evidence="1 2">
    <name type="scientific">Rhizoctonia solani</name>
    <dbReference type="NCBI Taxonomy" id="456999"/>
    <lineage>
        <taxon>Eukaryota</taxon>
        <taxon>Fungi</taxon>
        <taxon>Dikarya</taxon>
        <taxon>Basidiomycota</taxon>
        <taxon>Agaricomycotina</taxon>
        <taxon>Agaricomycetes</taxon>
        <taxon>Cantharellales</taxon>
        <taxon>Ceratobasidiaceae</taxon>
        <taxon>Rhizoctonia</taxon>
    </lineage>
</organism>
<dbReference type="Proteomes" id="UP000663846">
    <property type="component" value="Unassembled WGS sequence"/>
</dbReference>
<comment type="caution">
    <text evidence="1">The sequence shown here is derived from an EMBL/GenBank/DDBJ whole genome shotgun (WGS) entry which is preliminary data.</text>
</comment>
<accession>A0A8H3GWJ2</accession>
<name>A0A8H3GWJ2_9AGAM</name>
<dbReference type="EMBL" id="CAJMWS010000929">
    <property type="protein sequence ID" value="CAE6469158.1"/>
    <property type="molecule type" value="Genomic_DNA"/>
</dbReference>
<proteinExistence type="predicted"/>
<dbReference type="AlphaFoldDB" id="A0A8H3GWJ2"/>
<evidence type="ECO:0000313" key="2">
    <source>
        <dbReference type="Proteomes" id="UP000663846"/>
    </source>
</evidence>
<evidence type="ECO:0000313" key="1">
    <source>
        <dbReference type="EMBL" id="CAE6469158.1"/>
    </source>
</evidence>